<feature type="region of interest" description="Disordered" evidence="1">
    <location>
        <begin position="79"/>
        <end position="155"/>
    </location>
</feature>
<sequence>MEGLLADYGSSDSEEEEVEKRPAGAPSSDATTAPKPSTTGDRFASQGGAAASTSAAPRTALPSVASLLESTGVGVGSASMSLLETGGQGGDARGRGEGAGGGVKRPAGGAFARSHVPTKSSRGETRDNVSAKPKSSLVPPQLRGRSNNATQDLEALGFKAKPRVVKRS</sequence>
<evidence type="ECO:0000256" key="1">
    <source>
        <dbReference type="SAM" id="MobiDB-lite"/>
    </source>
</evidence>
<dbReference type="Proteomes" id="UP000001876">
    <property type="component" value="Unassembled WGS sequence"/>
</dbReference>
<proteinExistence type="predicted"/>
<accession>C1MYR6</accession>
<dbReference type="EMBL" id="GG663742">
    <property type="protein sequence ID" value="EEH55383.1"/>
    <property type="molecule type" value="Genomic_DNA"/>
</dbReference>
<dbReference type="OrthoDB" id="498672at2759"/>
<feature type="compositionally biased region" description="Low complexity" evidence="1">
    <location>
        <begin position="44"/>
        <end position="58"/>
    </location>
</feature>
<feature type="compositionally biased region" description="Polar residues" evidence="1">
    <location>
        <begin position="28"/>
        <end position="40"/>
    </location>
</feature>
<dbReference type="OMA" id="MTQHYSR"/>
<dbReference type="AlphaFoldDB" id="C1MYR6"/>
<gene>
    <name evidence="2" type="ORF">MICPUCDRAFT_40877</name>
</gene>
<feature type="region of interest" description="Disordered" evidence="1">
    <location>
        <begin position="1"/>
        <end position="58"/>
    </location>
</feature>
<keyword evidence="3" id="KW-1185">Reference proteome</keyword>
<dbReference type="KEGG" id="mpp:MICPUCDRAFT_40877"/>
<name>C1MYR6_MICPC</name>
<dbReference type="RefSeq" id="XP_003060614.1">
    <property type="nucleotide sequence ID" value="XM_003060568.1"/>
</dbReference>
<dbReference type="GeneID" id="9685760"/>
<reference evidence="2 3" key="1">
    <citation type="journal article" date="2009" name="Science">
        <title>Green evolution and dynamic adaptations revealed by genomes of the marine picoeukaryotes Micromonas.</title>
        <authorList>
            <person name="Worden A.Z."/>
            <person name="Lee J.H."/>
            <person name="Mock T."/>
            <person name="Rouze P."/>
            <person name="Simmons M.P."/>
            <person name="Aerts A.L."/>
            <person name="Allen A.E."/>
            <person name="Cuvelier M.L."/>
            <person name="Derelle E."/>
            <person name="Everett M.V."/>
            <person name="Foulon E."/>
            <person name="Grimwood J."/>
            <person name="Gundlach H."/>
            <person name="Henrissat B."/>
            <person name="Napoli C."/>
            <person name="McDonald S.M."/>
            <person name="Parker M.S."/>
            <person name="Rombauts S."/>
            <person name="Salamov A."/>
            <person name="Von Dassow P."/>
            <person name="Badger J.H."/>
            <person name="Coutinho P.M."/>
            <person name="Demir E."/>
            <person name="Dubchak I."/>
            <person name="Gentemann C."/>
            <person name="Eikrem W."/>
            <person name="Gready J.E."/>
            <person name="John U."/>
            <person name="Lanier W."/>
            <person name="Lindquist E.A."/>
            <person name="Lucas S."/>
            <person name="Mayer K.F."/>
            <person name="Moreau H."/>
            <person name="Not F."/>
            <person name="Otillar R."/>
            <person name="Panaud O."/>
            <person name="Pangilinan J."/>
            <person name="Paulsen I."/>
            <person name="Piegu B."/>
            <person name="Poliakov A."/>
            <person name="Robbens S."/>
            <person name="Schmutz J."/>
            <person name="Toulza E."/>
            <person name="Wyss T."/>
            <person name="Zelensky A."/>
            <person name="Zhou K."/>
            <person name="Armbrust E.V."/>
            <person name="Bhattacharya D."/>
            <person name="Goodenough U.W."/>
            <person name="Van de Peer Y."/>
            <person name="Grigoriev I.V."/>
        </authorList>
    </citation>
    <scope>NUCLEOTIDE SEQUENCE [LARGE SCALE GENOMIC DNA]</scope>
    <source>
        <strain evidence="2 3">CCMP1545</strain>
    </source>
</reference>
<feature type="compositionally biased region" description="Gly residues" evidence="1">
    <location>
        <begin position="86"/>
        <end position="103"/>
    </location>
</feature>
<organism evidence="3">
    <name type="scientific">Micromonas pusilla (strain CCMP1545)</name>
    <name type="common">Picoplanktonic green alga</name>
    <dbReference type="NCBI Taxonomy" id="564608"/>
    <lineage>
        <taxon>Eukaryota</taxon>
        <taxon>Viridiplantae</taxon>
        <taxon>Chlorophyta</taxon>
        <taxon>Mamiellophyceae</taxon>
        <taxon>Mamiellales</taxon>
        <taxon>Mamiellaceae</taxon>
        <taxon>Micromonas</taxon>
    </lineage>
</organism>
<evidence type="ECO:0000313" key="2">
    <source>
        <dbReference type="EMBL" id="EEH55383.1"/>
    </source>
</evidence>
<evidence type="ECO:0000313" key="3">
    <source>
        <dbReference type="Proteomes" id="UP000001876"/>
    </source>
</evidence>
<protein>
    <submittedName>
        <fullName evidence="2">Predicted protein</fullName>
    </submittedName>
</protein>